<keyword evidence="3" id="KW-1185">Reference proteome</keyword>
<reference evidence="2 3" key="1">
    <citation type="journal article" date="2012" name="Genome Biol.">
        <title>Genome and low-iron response of an oceanic diatom adapted to chronic iron limitation.</title>
        <authorList>
            <person name="Lommer M."/>
            <person name="Specht M."/>
            <person name="Roy A.S."/>
            <person name="Kraemer L."/>
            <person name="Andreson R."/>
            <person name="Gutowska M.A."/>
            <person name="Wolf J."/>
            <person name="Bergner S.V."/>
            <person name="Schilhabel M.B."/>
            <person name="Klostermeier U.C."/>
            <person name="Beiko R.G."/>
            <person name="Rosenstiel P."/>
            <person name="Hippler M."/>
            <person name="Laroche J."/>
        </authorList>
    </citation>
    <scope>NUCLEOTIDE SEQUENCE [LARGE SCALE GENOMIC DNA]</scope>
    <source>
        <strain evidence="2 3">CCMP1005</strain>
    </source>
</reference>
<evidence type="ECO:0000256" key="1">
    <source>
        <dbReference type="SAM" id="MobiDB-lite"/>
    </source>
</evidence>
<protein>
    <submittedName>
        <fullName evidence="2">Uncharacterized protein</fullName>
    </submittedName>
</protein>
<organism evidence="2 3">
    <name type="scientific">Thalassiosira oceanica</name>
    <name type="common">Marine diatom</name>
    <dbReference type="NCBI Taxonomy" id="159749"/>
    <lineage>
        <taxon>Eukaryota</taxon>
        <taxon>Sar</taxon>
        <taxon>Stramenopiles</taxon>
        <taxon>Ochrophyta</taxon>
        <taxon>Bacillariophyta</taxon>
        <taxon>Coscinodiscophyceae</taxon>
        <taxon>Thalassiosirophycidae</taxon>
        <taxon>Thalassiosirales</taxon>
        <taxon>Thalassiosiraceae</taxon>
        <taxon>Thalassiosira</taxon>
    </lineage>
</organism>
<feature type="region of interest" description="Disordered" evidence="1">
    <location>
        <begin position="309"/>
        <end position="404"/>
    </location>
</feature>
<feature type="compositionally biased region" description="Basic and acidic residues" evidence="1">
    <location>
        <begin position="189"/>
        <end position="198"/>
    </location>
</feature>
<feature type="compositionally biased region" description="Low complexity" evidence="1">
    <location>
        <begin position="46"/>
        <end position="60"/>
    </location>
</feature>
<evidence type="ECO:0000313" key="2">
    <source>
        <dbReference type="EMBL" id="EJK47497.1"/>
    </source>
</evidence>
<dbReference type="Proteomes" id="UP000266841">
    <property type="component" value="Unassembled WGS sequence"/>
</dbReference>
<feature type="compositionally biased region" description="Basic residues" evidence="1">
    <location>
        <begin position="106"/>
        <end position="118"/>
    </location>
</feature>
<feature type="compositionally biased region" description="Basic and acidic residues" evidence="1">
    <location>
        <begin position="258"/>
        <end position="278"/>
    </location>
</feature>
<feature type="region of interest" description="Disordered" evidence="1">
    <location>
        <begin position="42"/>
        <end position="127"/>
    </location>
</feature>
<evidence type="ECO:0000313" key="3">
    <source>
        <dbReference type="Proteomes" id="UP000266841"/>
    </source>
</evidence>
<feature type="compositionally biased region" description="Low complexity" evidence="1">
    <location>
        <begin position="86"/>
        <end position="99"/>
    </location>
</feature>
<feature type="compositionally biased region" description="Acidic residues" evidence="1">
    <location>
        <begin position="213"/>
        <end position="227"/>
    </location>
</feature>
<accession>K0RLB3</accession>
<feature type="compositionally biased region" description="Pro residues" evidence="1">
    <location>
        <begin position="395"/>
        <end position="404"/>
    </location>
</feature>
<proteinExistence type="predicted"/>
<feature type="non-terminal residue" evidence="2">
    <location>
        <position position="404"/>
    </location>
</feature>
<gene>
    <name evidence="2" type="ORF">THAOC_33775</name>
</gene>
<dbReference type="AlphaFoldDB" id="K0RLB3"/>
<dbReference type="EMBL" id="AGNL01046893">
    <property type="protein sequence ID" value="EJK47497.1"/>
    <property type="molecule type" value="Genomic_DNA"/>
</dbReference>
<comment type="caution">
    <text evidence="2">The sequence shown here is derived from an EMBL/GenBank/DDBJ whole genome shotgun (WGS) entry which is preliminary data.</text>
</comment>
<name>K0RLB3_THAOC</name>
<feature type="region of interest" description="Disordered" evidence="1">
    <location>
        <begin position="181"/>
        <end position="278"/>
    </location>
</feature>
<sequence length="404" mass="43999">MSMMMKACKSSSLVACLVLKHPCLIGERPKPACASNVVASCPQQGSSISPSVSSDTNSSKSTHRISQDKHAQGNRIYPNHHLYQRSETTASSTSSESKSGQQQRCRERRHHGRSKSSRTSRQSNSSNISLSAEYQLQTFMNAPSSLNWEELVDSLKRSQRSGEKIINSTIEVVEDDDVSLLGSRSGGTRRVDRNRDMDEIQGGRSGKSLVDSDGSDDSDDSDDDQDAMDSLGSIISSPSDELQKSEEASPIHLLAQQKDSEHEESSVPDRGKELSESREITNERLRLIVARVVTDQVDLDTSNPYAEQLIEKRERFSPATTSSPTKAGNPIDESDGLVGGRDSAFDQISPTSAAVHLMSTGHTEPDGENRQSQSRADAAISTCHLPGPQDFHPLQPHPTSPSAR</sequence>